<dbReference type="EMBL" id="JABEQK010000007">
    <property type="protein sequence ID" value="MBB2205545.1"/>
    <property type="molecule type" value="Genomic_DNA"/>
</dbReference>
<evidence type="ECO:0000313" key="1">
    <source>
        <dbReference type="EMBL" id="MBB2205545.1"/>
    </source>
</evidence>
<comment type="caution">
    <text evidence="1">The sequence shown here is derived from an EMBL/GenBank/DDBJ whole genome shotgun (WGS) entry which is preliminary data.</text>
</comment>
<name>A0A7W4KEU8_9PROT</name>
<protein>
    <submittedName>
        <fullName evidence="1">Uncharacterized protein</fullName>
    </submittedName>
</protein>
<gene>
    <name evidence="1" type="ORF">HLH27_11010</name>
</gene>
<accession>A0A7W4KEU8</accession>
<dbReference type="AlphaFoldDB" id="A0A7W4KEU8"/>
<dbReference type="Proteomes" id="UP000540556">
    <property type="component" value="Unassembled WGS sequence"/>
</dbReference>
<dbReference type="RefSeq" id="WP_182950064.1">
    <property type="nucleotide sequence ID" value="NZ_JABEQK010000007.1"/>
</dbReference>
<sequence>MILLVGPDGKIFYPGTQEFFQYIGYFGQDIDLISYAIKNLGFAAVATFPRYTRIRFQPALFPAACLQTVLETILYDGKPRFVLERVGTSFAPLEIIRNLNDTVARLVSLQAATSDSEELPSSPTIIGLSLDRIHDPKRAGMRAAFDIWKRESRYVTTENISIISEGVAFGGGGMVWMPGRDRCLIEAWPQSYKSYGERSCDDFIGHDVRDLPDSAYIVPTTRGYFTAAHQQAPRLELIEALVTRHDGSKFWSRYERLILPWRTSAADTFVSSVPLIRLIRAC</sequence>
<proteinExistence type="predicted"/>
<reference evidence="1 2" key="1">
    <citation type="submission" date="2020-04" db="EMBL/GenBank/DDBJ databases">
        <title>Description of novel Gluconacetobacter.</title>
        <authorList>
            <person name="Sombolestani A."/>
        </authorList>
    </citation>
    <scope>NUCLEOTIDE SEQUENCE [LARGE SCALE GENOMIC DNA]</scope>
    <source>
        <strain evidence="1 2">LMG 27800</strain>
    </source>
</reference>
<keyword evidence="2" id="KW-1185">Reference proteome</keyword>
<organism evidence="1 2">
    <name type="scientific">Gluconacetobacter takamatsuzukensis</name>
    <dbReference type="NCBI Taxonomy" id="1286190"/>
    <lineage>
        <taxon>Bacteria</taxon>
        <taxon>Pseudomonadati</taxon>
        <taxon>Pseudomonadota</taxon>
        <taxon>Alphaproteobacteria</taxon>
        <taxon>Acetobacterales</taxon>
        <taxon>Acetobacteraceae</taxon>
        <taxon>Gluconacetobacter</taxon>
    </lineage>
</organism>
<evidence type="ECO:0000313" key="2">
    <source>
        <dbReference type="Proteomes" id="UP000540556"/>
    </source>
</evidence>